<feature type="transmembrane region" description="Helical" evidence="11">
    <location>
        <begin position="32"/>
        <end position="52"/>
    </location>
</feature>
<dbReference type="PROSITE" id="PS50262">
    <property type="entry name" value="G_PROTEIN_RECEP_F1_2"/>
    <property type="match status" value="1"/>
</dbReference>
<evidence type="ECO:0000256" key="5">
    <source>
        <dbReference type="ARBA" id="ARBA00023040"/>
    </source>
</evidence>
<feature type="transmembrane region" description="Helical" evidence="11">
    <location>
        <begin position="6"/>
        <end position="25"/>
    </location>
</feature>
<keyword evidence="6 11" id="KW-0472">Membrane</keyword>
<keyword evidence="4 11" id="KW-1133">Transmembrane helix</keyword>
<dbReference type="EMBL" id="VZRT01011595">
    <property type="protein sequence ID" value="NWW41803.1"/>
    <property type="molecule type" value="Genomic_DNA"/>
</dbReference>
<feature type="domain" description="G-protein coupled receptors family 1 profile" evidence="12">
    <location>
        <begin position="14"/>
        <end position="291"/>
    </location>
</feature>
<organism evidence="13 14">
    <name type="scientific">Panurus biarmicus</name>
    <name type="common">Bearded tit</name>
    <dbReference type="NCBI Taxonomy" id="181101"/>
    <lineage>
        <taxon>Eukaryota</taxon>
        <taxon>Metazoa</taxon>
        <taxon>Chordata</taxon>
        <taxon>Craniata</taxon>
        <taxon>Vertebrata</taxon>
        <taxon>Euteleostomi</taxon>
        <taxon>Archelosauria</taxon>
        <taxon>Archosauria</taxon>
        <taxon>Dinosauria</taxon>
        <taxon>Saurischia</taxon>
        <taxon>Theropoda</taxon>
        <taxon>Coelurosauria</taxon>
        <taxon>Aves</taxon>
        <taxon>Neognathae</taxon>
        <taxon>Neoaves</taxon>
        <taxon>Telluraves</taxon>
        <taxon>Australaves</taxon>
        <taxon>Passeriformes</taxon>
        <taxon>Sylvioidea</taxon>
        <taxon>Sylviidae</taxon>
        <taxon>Sylviidae incertae sedis</taxon>
        <taxon>Panurus</taxon>
    </lineage>
</organism>
<evidence type="ECO:0000256" key="10">
    <source>
        <dbReference type="RuleBase" id="RU000688"/>
    </source>
</evidence>
<feature type="transmembrane region" description="Helical" evidence="11">
    <location>
        <begin position="113"/>
        <end position="135"/>
    </location>
</feature>
<dbReference type="InterPro" id="IPR017452">
    <property type="entry name" value="GPCR_Rhodpsn_7TM"/>
</dbReference>
<dbReference type="InterPro" id="IPR000276">
    <property type="entry name" value="GPCR_Rhodpsn"/>
</dbReference>
<dbReference type="Proteomes" id="UP000545574">
    <property type="component" value="Unassembled WGS sequence"/>
</dbReference>
<feature type="non-terminal residue" evidence="13">
    <location>
        <position position="369"/>
    </location>
</feature>
<dbReference type="PRINTS" id="PR00237">
    <property type="entry name" value="GPCRRHODOPSN"/>
</dbReference>
<protein>
    <submittedName>
        <fullName evidence="13">DRD1 protein</fullName>
    </submittedName>
</protein>
<feature type="transmembrane region" description="Helical" evidence="11">
    <location>
        <begin position="166"/>
        <end position="189"/>
    </location>
</feature>
<dbReference type="SMART" id="SM01381">
    <property type="entry name" value="7TM_GPCR_Srsx"/>
    <property type="match status" value="1"/>
</dbReference>
<keyword evidence="5 10" id="KW-0297">G-protein coupled receptor</keyword>
<keyword evidence="9 10" id="KW-0807">Transducer</keyword>
<feature type="transmembrane region" description="Helical" evidence="11">
    <location>
        <begin position="234"/>
        <end position="255"/>
    </location>
</feature>
<proteinExistence type="inferred from homology"/>
<evidence type="ECO:0000256" key="4">
    <source>
        <dbReference type="ARBA" id="ARBA00022989"/>
    </source>
</evidence>
<evidence type="ECO:0000256" key="3">
    <source>
        <dbReference type="ARBA" id="ARBA00022692"/>
    </source>
</evidence>
<evidence type="ECO:0000256" key="2">
    <source>
        <dbReference type="ARBA" id="ARBA00022475"/>
    </source>
</evidence>
<evidence type="ECO:0000256" key="1">
    <source>
        <dbReference type="ARBA" id="ARBA00004651"/>
    </source>
</evidence>
<dbReference type="Gene3D" id="1.20.1070.10">
    <property type="entry name" value="Rhodopsin 7-helix transmembrane proteins"/>
    <property type="match status" value="1"/>
</dbReference>
<evidence type="ECO:0000256" key="6">
    <source>
        <dbReference type="ARBA" id="ARBA00023136"/>
    </source>
</evidence>
<evidence type="ECO:0000313" key="14">
    <source>
        <dbReference type="Proteomes" id="UP000545574"/>
    </source>
</evidence>
<feature type="transmembrane region" description="Helical" evidence="11">
    <location>
        <begin position="72"/>
        <end position="93"/>
    </location>
</feature>
<dbReference type="GO" id="GO:0043410">
    <property type="term" value="P:positive regulation of MAPK cascade"/>
    <property type="evidence" value="ECO:0007669"/>
    <property type="project" value="TreeGrafter"/>
</dbReference>
<keyword evidence="8 10" id="KW-0675">Receptor</keyword>
<sequence length="369" mass="40733">AACLSLLILCTLLGNSLVCAAVLRFPHLRSKVTNLFVVSLAVSDLLVAVLVMPWRAASDVLGFWPFGAFCDLWVAFDITCCTASILHLCLISVERYWAIANPFRHQRRVTQRVAFVTIAVAWLLSLLISFVPVQLQWHKDRELPSRERLGFNGSVGSCDSSLSGTYAISSSLISFYIPVAIMLGTYGRLFRIARRQLRRICSLERPGRARSCLGSSDCPRETSLKNSLKKETKVLQTLSIIVGVFVCCWLPFFVLNCLVPFCDPELRVLGTALSTFTWLGWANSALNPIIYAFNAEFRRAFASLLGWGCLCPGSAVETVTFSNEPVSFQPNSGERSAAEALSRPQLLPHAVLQVEKHEVALERVSPGSS</sequence>
<dbReference type="GO" id="GO:0005886">
    <property type="term" value="C:plasma membrane"/>
    <property type="evidence" value="ECO:0007669"/>
    <property type="project" value="UniProtKB-SubCell"/>
</dbReference>
<dbReference type="SUPFAM" id="SSF81321">
    <property type="entry name" value="Family A G protein-coupled receptor-like"/>
    <property type="match status" value="1"/>
</dbReference>
<evidence type="ECO:0000313" key="13">
    <source>
        <dbReference type="EMBL" id="NWW41803.1"/>
    </source>
</evidence>
<comment type="similarity">
    <text evidence="10">Belongs to the G-protein coupled receptor 1 family.</text>
</comment>
<dbReference type="InterPro" id="IPR000929">
    <property type="entry name" value="Dopamine_rcpt"/>
</dbReference>
<name>A0A7K6MYX1_PANBI</name>
<evidence type="ECO:0000256" key="8">
    <source>
        <dbReference type="ARBA" id="ARBA00023170"/>
    </source>
</evidence>
<keyword evidence="7" id="KW-1015">Disulfide bond</keyword>
<comment type="subcellular location">
    <subcellularLocation>
        <location evidence="1">Cell membrane</location>
        <topology evidence="1">Multi-pass membrane protein</topology>
    </subcellularLocation>
</comment>
<keyword evidence="14" id="KW-1185">Reference proteome</keyword>
<evidence type="ECO:0000256" key="9">
    <source>
        <dbReference type="ARBA" id="ARBA00023224"/>
    </source>
</evidence>
<evidence type="ECO:0000259" key="12">
    <source>
        <dbReference type="PROSITE" id="PS50262"/>
    </source>
</evidence>
<feature type="transmembrane region" description="Helical" evidence="11">
    <location>
        <begin position="275"/>
        <end position="293"/>
    </location>
</feature>
<dbReference type="CDD" id="cd15057">
    <property type="entry name" value="7tmA_D1-like_dopamine_R"/>
    <property type="match status" value="1"/>
</dbReference>
<dbReference type="PANTHER" id="PTHR24248:SF123">
    <property type="entry name" value="G-PROTEIN COUPLED RECEPTORS FAMILY 1 PROFILE DOMAIN-CONTAINING PROTEIN"/>
    <property type="match status" value="1"/>
</dbReference>
<gene>
    <name evidence="13" type="primary">Drd1_1</name>
    <name evidence="13" type="ORF">PANBIA_R08895</name>
</gene>
<evidence type="ECO:0000256" key="7">
    <source>
        <dbReference type="ARBA" id="ARBA00023157"/>
    </source>
</evidence>
<keyword evidence="2" id="KW-1003">Cell membrane</keyword>
<dbReference type="Pfam" id="PF00001">
    <property type="entry name" value="7tm_1"/>
    <property type="match status" value="1"/>
</dbReference>
<accession>A0A7K6MYX1</accession>
<keyword evidence="3 10" id="KW-0812">Transmembrane</keyword>
<evidence type="ECO:0000256" key="11">
    <source>
        <dbReference type="SAM" id="Phobius"/>
    </source>
</evidence>
<dbReference type="PANTHER" id="PTHR24248">
    <property type="entry name" value="ADRENERGIC RECEPTOR-RELATED G-PROTEIN COUPLED RECEPTOR"/>
    <property type="match status" value="1"/>
</dbReference>
<dbReference type="AlphaFoldDB" id="A0A7K6MYX1"/>
<reference evidence="13 14" key="1">
    <citation type="submission" date="2019-09" db="EMBL/GenBank/DDBJ databases">
        <title>Bird 10,000 Genomes (B10K) Project - Family phase.</title>
        <authorList>
            <person name="Zhang G."/>
        </authorList>
    </citation>
    <scope>NUCLEOTIDE SEQUENCE [LARGE SCALE GENOMIC DNA]</scope>
    <source>
        <strain evidence="13">B10K-DU-030-18</strain>
    </source>
</reference>
<feature type="non-terminal residue" evidence="13">
    <location>
        <position position="1"/>
    </location>
</feature>
<dbReference type="PRINTS" id="PR00242">
    <property type="entry name" value="DOPAMINER"/>
</dbReference>
<dbReference type="GO" id="GO:0004930">
    <property type="term" value="F:G protein-coupled receptor activity"/>
    <property type="evidence" value="ECO:0007669"/>
    <property type="project" value="UniProtKB-KW"/>
</dbReference>
<dbReference type="PROSITE" id="PS00237">
    <property type="entry name" value="G_PROTEIN_RECEP_F1_1"/>
    <property type="match status" value="1"/>
</dbReference>
<dbReference type="GO" id="GO:0071880">
    <property type="term" value="P:adenylate cyclase-activating adrenergic receptor signaling pathway"/>
    <property type="evidence" value="ECO:0007669"/>
    <property type="project" value="TreeGrafter"/>
</dbReference>
<comment type="caution">
    <text evidence="13">The sequence shown here is derived from an EMBL/GenBank/DDBJ whole genome shotgun (WGS) entry which is preliminary data.</text>
</comment>